<gene>
    <name evidence="3" type="ORF">BJ554DRAFT_1601</name>
</gene>
<feature type="compositionally biased region" description="Basic and acidic residues" evidence="1">
    <location>
        <begin position="570"/>
        <end position="587"/>
    </location>
</feature>
<dbReference type="SUPFAM" id="SSF51338">
    <property type="entry name" value="Composite domain of metallo-dependent hydrolases"/>
    <property type="match status" value="1"/>
</dbReference>
<dbReference type="InterPro" id="IPR011059">
    <property type="entry name" value="Metal-dep_hydrolase_composite"/>
</dbReference>
<evidence type="ECO:0000259" key="2">
    <source>
        <dbReference type="Pfam" id="PF01979"/>
    </source>
</evidence>
<keyword evidence="4" id="KW-1185">Reference proteome</keyword>
<feature type="domain" description="Amidohydrolase-related" evidence="2">
    <location>
        <begin position="34"/>
        <end position="89"/>
    </location>
</feature>
<dbReference type="Proteomes" id="UP000673691">
    <property type="component" value="Unassembled WGS sequence"/>
</dbReference>
<reference evidence="3 4" key="1">
    <citation type="journal article" name="Sci. Rep.">
        <title>Genome-scale phylogenetic analyses confirm Olpidium as the closest living zoosporic fungus to the non-flagellated, terrestrial fungi.</title>
        <authorList>
            <person name="Chang Y."/>
            <person name="Rochon D."/>
            <person name="Sekimoto S."/>
            <person name="Wang Y."/>
            <person name="Chovatia M."/>
            <person name="Sandor L."/>
            <person name="Salamov A."/>
            <person name="Grigoriev I.V."/>
            <person name="Stajich J.E."/>
            <person name="Spatafora J.W."/>
        </authorList>
    </citation>
    <scope>NUCLEOTIDE SEQUENCE [LARGE SCALE GENOMIC DNA]</scope>
    <source>
        <strain evidence="3">S191</strain>
    </source>
</reference>
<dbReference type="InterPro" id="IPR006680">
    <property type="entry name" value="Amidohydro-rel"/>
</dbReference>
<proteinExistence type="predicted"/>
<dbReference type="EMBL" id="JAEFCI010008816">
    <property type="protein sequence ID" value="KAG5458218.1"/>
    <property type="molecule type" value="Genomic_DNA"/>
</dbReference>
<dbReference type="InterPro" id="IPR032466">
    <property type="entry name" value="Metal_Hydrolase"/>
</dbReference>
<name>A0A8H7ZRD2_9FUNG</name>
<dbReference type="PANTHER" id="PTHR43135:SF3">
    <property type="entry name" value="ALPHA-D-RIBOSE 1-METHYLPHOSPHONATE 5-TRIPHOSPHATE DIPHOSPHATASE"/>
    <property type="match status" value="1"/>
</dbReference>
<dbReference type="OrthoDB" id="10258955at2759"/>
<protein>
    <recommendedName>
        <fullName evidence="2">Amidohydrolase-related domain-containing protein</fullName>
    </recommendedName>
</protein>
<dbReference type="Gene3D" id="3.20.20.140">
    <property type="entry name" value="Metal-dependent hydrolases"/>
    <property type="match status" value="2"/>
</dbReference>
<sequence length="639" mass="69477">FDAEICRCRGYKHEAFDASVYSPKILHDAGVPVAVKSDHAQKAHHYGMTAQAALSSVTTVPAKAMGVGHRIGKLAAGYDADVVIWDRHPLRLGAYPVQVFVDGISLIKGSSMKDRDQLPRDAALSKPPPSAAIFDHKMKASGPASCTERSRSFVVKNIGTLVTGEHDTPLSMATIVVEDGRITCAGRDCDVERRDSVLDVYNIDGGWVVPGTIAFSQSMGLVEIPSEKATSDGDRPSSTDPNKFTYAVDGLRLDNGKHLGSSKRSRLRFRMVDSLPYRVDDEYAEVYGGGIVRRTKGVRTLISRVNRSLVLDNPPGVIKDVVGLLAWGHDKKRPALVRSHMLRLTVLSVAVFEDLSSVSSQIAALRDLLEQSKNSSSNSRHMAALGRGEMPLVVHTHSADIISQLIVLKRIHPRVRIVVLGGAEAHIVARQLREVDIPVVLSPPRCTPGTWESRRCLHGPPLAERSGIDVLFEEGVDVGLAVEDDALARNLLWEAGEVFAFRFCFVRMICFSSRPTGSDGRPIERRSRVTVSKIPGWAQTDVRHRRLSDAEAIALVTSKLSAILGLDRPSASEHRHGRDPPPRRHDLLHHAPGTIRVGALADFVAFDSRPLEFGAAAQLIVGGGKRGVVCWPAQGGLTV</sequence>
<accession>A0A8H7ZRD2</accession>
<feature type="non-terminal residue" evidence="3">
    <location>
        <position position="1"/>
    </location>
</feature>
<dbReference type="AlphaFoldDB" id="A0A8H7ZRD2"/>
<evidence type="ECO:0000313" key="3">
    <source>
        <dbReference type="EMBL" id="KAG5458218.1"/>
    </source>
</evidence>
<organism evidence="3 4">
    <name type="scientific">Olpidium bornovanus</name>
    <dbReference type="NCBI Taxonomy" id="278681"/>
    <lineage>
        <taxon>Eukaryota</taxon>
        <taxon>Fungi</taxon>
        <taxon>Fungi incertae sedis</taxon>
        <taxon>Olpidiomycota</taxon>
        <taxon>Olpidiomycotina</taxon>
        <taxon>Olpidiomycetes</taxon>
        <taxon>Olpidiales</taxon>
        <taxon>Olpidiaceae</taxon>
        <taxon>Olpidium</taxon>
    </lineage>
</organism>
<dbReference type="GO" id="GO:0016810">
    <property type="term" value="F:hydrolase activity, acting on carbon-nitrogen (but not peptide) bonds"/>
    <property type="evidence" value="ECO:0007669"/>
    <property type="project" value="InterPro"/>
</dbReference>
<dbReference type="Pfam" id="PF01979">
    <property type="entry name" value="Amidohydro_1"/>
    <property type="match status" value="1"/>
</dbReference>
<comment type="caution">
    <text evidence="3">The sequence shown here is derived from an EMBL/GenBank/DDBJ whole genome shotgun (WGS) entry which is preliminary data.</text>
</comment>
<evidence type="ECO:0000256" key="1">
    <source>
        <dbReference type="SAM" id="MobiDB-lite"/>
    </source>
</evidence>
<evidence type="ECO:0000313" key="4">
    <source>
        <dbReference type="Proteomes" id="UP000673691"/>
    </source>
</evidence>
<feature type="region of interest" description="Disordered" evidence="1">
    <location>
        <begin position="568"/>
        <end position="587"/>
    </location>
</feature>
<dbReference type="PANTHER" id="PTHR43135">
    <property type="entry name" value="ALPHA-D-RIBOSE 1-METHYLPHOSPHONATE 5-TRIPHOSPHATE DIPHOSPHATASE"/>
    <property type="match status" value="1"/>
</dbReference>
<dbReference type="SUPFAM" id="SSF51556">
    <property type="entry name" value="Metallo-dependent hydrolases"/>
    <property type="match status" value="1"/>
</dbReference>
<dbReference type="Gene3D" id="2.30.40.10">
    <property type="entry name" value="Urease, subunit C, domain 1"/>
    <property type="match status" value="1"/>
</dbReference>
<dbReference type="InterPro" id="IPR051781">
    <property type="entry name" value="Metallo-dep_Hydrolase"/>
</dbReference>